<dbReference type="RefSeq" id="XP_022106120.1">
    <property type="nucleotide sequence ID" value="XM_022250428.1"/>
</dbReference>
<evidence type="ECO:0000256" key="2">
    <source>
        <dbReference type="ARBA" id="ARBA00022692"/>
    </source>
</evidence>
<evidence type="ECO:0000313" key="9">
    <source>
        <dbReference type="RefSeq" id="XP_022106119.1"/>
    </source>
</evidence>
<keyword evidence="7" id="KW-1185">Reference proteome</keyword>
<evidence type="ECO:0000256" key="4">
    <source>
        <dbReference type="ARBA" id="ARBA00023136"/>
    </source>
</evidence>
<dbReference type="AlphaFoldDB" id="A0A8B7ZMK0"/>
<comment type="subcellular location">
    <subcellularLocation>
        <location evidence="1">Membrane</location>
        <topology evidence="1">Multi-pass membrane protein</topology>
    </subcellularLocation>
</comment>
<dbReference type="SUPFAM" id="SSF103473">
    <property type="entry name" value="MFS general substrate transporter"/>
    <property type="match status" value="1"/>
</dbReference>
<dbReference type="PROSITE" id="PS50850">
    <property type="entry name" value="MFS"/>
    <property type="match status" value="1"/>
</dbReference>
<evidence type="ECO:0000256" key="3">
    <source>
        <dbReference type="ARBA" id="ARBA00022989"/>
    </source>
</evidence>
<accession>A0A8B7ZMK0</accession>
<evidence type="ECO:0000259" key="6">
    <source>
        <dbReference type="PROSITE" id="PS50850"/>
    </source>
</evidence>
<proteinExistence type="predicted"/>
<evidence type="ECO:0000313" key="10">
    <source>
        <dbReference type="RefSeq" id="XP_022106120.1"/>
    </source>
</evidence>
<dbReference type="RefSeq" id="XP_022106119.1">
    <property type="nucleotide sequence ID" value="XM_022250427.1"/>
</dbReference>
<dbReference type="RefSeq" id="XP_022106118.1">
    <property type="nucleotide sequence ID" value="XM_022250426.1"/>
</dbReference>
<name>A0A8B7ZMK0_ACAPL</name>
<gene>
    <name evidence="8 9 10" type="primary">LOC110987584</name>
</gene>
<dbReference type="GeneID" id="110987584"/>
<dbReference type="InterPro" id="IPR036259">
    <property type="entry name" value="MFS_trans_sf"/>
</dbReference>
<evidence type="ECO:0000256" key="1">
    <source>
        <dbReference type="ARBA" id="ARBA00004141"/>
    </source>
</evidence>
<organism evidence="7 10">
    <name type="scientific">Acanthaster planci</name>
    <name type="common">Crown-of-thorns starfish</name>
    <dbReference type="NCBI Taxonomy" id="133434"/>
    <lineage>
        <taxon>Eukaryota</taxon>
        <taxon>Metazoa</taxon>
        <taxon>Echinodermata</taxon>
        <taxon>Eleutherozoa</taxon>
        <taxon>Asterozoa</taxon>
        <taxon>Asteroidea</taxon>
        <taxon>Valvatacea</taxon>
        <taxon>Valvatida</taxon>
        <taxon>Acanthasteridae</taxon>
        <taxon>Acanthaster</taxon>
    </lineage>
</organism>
<dbReference type="KEGG" id="aplc:110987584"/>
<dbReference type="Proteomes" id="UP000694845">
    <property type="component" value="Unplaced"/>
</dbReference>
<dbReference type="PANTHER" id="PTHR24064">
    <property type="entry name" value="SOLUTE CARRIER FAMILY 22 MEMBER"/>
    <property type="match status" value="1"/>
</dbReference>
<dbReference type="OMA" id="IMMEIAV"/>
<keyword evidence="3" id="KW-1133">Transmembrane helix</keyword>
<keyword evidence="4" id="KW-0472">Membrane</keyword>
<protein>
    <submittedName>
        <fullName evidence="8 9">Organic cation transporter protein-like isoform X1</fullName>
    </submittedName>
</protein>
<keyword evidence="2" id="KW-0812">Transmembrane</keyword>
<dbReference type="OrthoDB" id="3936150at2759"/>
<feature type="domain" description="Major facilitator superfamily (MFS) profile" evidence="6">
    <location>
        <begin position="1"/>
        <end position="82"/>
    </location>
</feature>
<evidence type="ECO:0000256" key="5">
    <source>
        <dbReference type="SAM" id="MobiDB-lite"/>
    </source>
</evidence>
<dbReference type="GO" id="GO:0016020">
    <property type="term" value="C:membrane"/>
    <property type="evidence" value="ECO:0007669"/>
    <property type="project" value="UniProtKB-SubCell"/>
</dbReference>
<sequence length="144" mass="15472">MIGKFAISGAFNIIYIYSAELFPTPVRSMGVGMSSMSARLSGVIAPVILILGNYWEPVPLIVFGGCSLLAGALALLLPETLNHSLLETVQEGEEFGKGQGFGLKKLFRRPNSPEGSSSADDSKEEPYRQILTYDEINAGESSKV</sequence>
<evidence type="ECO:0000313" key="8">
    <source>
        <dbReference type="RefSeq" id="XP_022106118.1"/>
    </source>
</evidence>
<reference evidence="8 9" key="1">
    <citation type="submission" date="2025-04" db="UniProtKB">
        <authorList>
            <consortium name="RefSeq"/>
        </authorList>
    </citation>
    <scope>IDENTIFICATION</scope>
</reference>
<feature type="region of interest" description="Disordered" evidence="5">
    <location>
        <begin position="96"/>
        <end position="144"/>
    </location>
</feature>
<evidence type="ECO:0000313" key="7">
    <source>
        <dbReference type="Proteomes" id="UP000694845"/>
    </source>
</evidence>
<dbReference type="GO" id="GO:0022857">
    <property type="term" value="F:transmembrane transporter activity"/>
    <property type="evidence" value="ECO:0007669"/>
    <property type="project" value="InterPro"/>
</dbReference>
<dbReference type="Gene3D" id="1.20.1250.20">
    <property type="entry name" value="MFS general substrate transporter like domains"/>
    <property type="match status" value="1"/>
</dbReference>
<dbReference type="InterPro" id="IPR020846">
    <property type="entry name" value="MFS_dom"/>
</dbReference>